<sequence length="94" mass="10948">MAKQINGNILRKDISSNKRLPRNELLRIVKNKNGQIFVDIAKNAHGRGVYIYPSELSIKKIKQKNLLDRSYRTHIESSIYDNVEKDLLKIINNE</sequence>
<dbReference type="Pfam" id="PF04296">
    <property type="entry name" value="YlxR"/>
    <property type="match status" value="1"/>
</dbReference>
<dbReference type="EMBL" id="CP012328">
    <property type="protein sequence ID" value="AKU79567.1"/>
    <property type="molecule type" value="Genomic_DNA"/>
</dbReference>
<dbReference type="KEGG" id="stur:STURON_00321"/>
<evidence type="ECO:0000313" key="2">
    <source>
        <dbReference type="EMBL" id="AKU79567.1"/>
    </source>
</evidence>
<dbReference type="InterPro" id="IPR007393">
    <property type="entry name" value="YlxR_dom"/>
</dbReference>
<dbReference type="PANTHER" id="PTHR34215">
    <property type="entry name" value="BLL0784 PROTEIN"/>
    <property type="match status" value="1"/>
</dbReference>
<dbReference type="RefSeq" id="WP_075048166.1">
    <property type="nucleotide sequence ID" value="NZ_CP012328.1"/>
</dbReference>
<keyword evidence="3" id="KW-1185">Reference proteome</keyword>
<dbReference type="STRING" id="216946.STURO_v1c03220"/>
<dbReference type="Proteomes" id="UP000067243">
    <property type="component" value="Chromosome"/>
</dbReference>
<dbReference type="AlphaFoldDB" id="A0A0K1P6R3"/>
<dbReference type="OrthoDB" id="9813251at2"/>
<evidence type="ECO:0000259" key="1">
    <source>
        <dbReference type="Pfam" id="PF04296"/>
    </source>
</evidence>
<reference evidence="2 3" key="1">
    <citation type="journal article" date="2015" name="Genome Announc.">
        <title>Complete Genome Sequence of Spiroplasma turonicum Strain Tab4cT, a Parasite of a Horse Fly, Haematopota sp. (Diptera: Tabanidae).</title>
        <authorList>
            <person name="Davis R.E."/>
            <person name="Shao J."/>
            <person name="Zhao Y."/>
            <person name="Gasparich G.E."/>
            <person name="Gaynor B.J."/>
            <person name="Donofrio N."/>
        </authorList>
    </citation>
    <scope>NUCLEOTIDE SEQUENCE [LARGE SCALE GENOMIC DNA]</scope>
    <source>
        <strain evidence="2 3">Tab4c</strain>
    </source>
</reference>
<dbReference type="Gene3D" id="3.30.1230.10">
    <property type="entry name" value="YlxR-like"/>
    <property type="match status" value="1"/>
</dbReference>
<dbReference type="SUPFAM" id="SSF64376">
    <property type="entry name" value="YlxR-like"/>
    <property type="match status" value="1"/>
</dbReference>
<gene>
    <name evidence="2" type="primary">ylxR</name>
    <name evidence="2" type="ORF">STURON_00321</name>
</gene>
<name>A0A0K1P6R3_9MOLU</name>
<accession>A0A0K1P6R3</accession>
<protein>
    <submittedName>
        <fullName evidence="2">Putative RNA-binding protein</fullName>
    </submittedName>
</protein>
<feature type="domain" description="YlxR" evidence="1">
    <location>
        <begin position="11"/>
        <end position="85"/>
    </location>
</feature>
<dbReference type="PANTHER" id="PTHR34215:SF1">
    <property type="entry name" value="YLXR DOMAIN-CONTAINING PROTEIN"/>
    <property type="match status" value="1"/>
</dbReference>
<proteinExistence type="predicted"/>
<evidence type="ECO:0000313" key="3">
    <source>
        <dbReference type="Proteomes" id="UP000067243"/>
    </source>
</evidence>
<dbReference type="InterPro" id="IPR035931">
    <property type="entry name" value="YlxR-like_sf"/>
</dbReference>
<dbReference type="InterPro" id="IPR037465">
    <property type="entry name" value="YlxR"/>
</dbReference>
<organism evidence="2 3">
    <name type="scientific">Spiroplasma turonicum</name>
    <dbReference type="NCBI Taxonomy" id="216946"/>
    <lineage>
        <taxon>Bacteria</taxon>
        <taxon>Bacillati</taxon>
        <taxon>Mycoplasmatota</taxon>
        <taxon>Mollicutes</taxon>
        <taxon>Entomoplasmatales</taxon>
        <taxon>Spiroplasmataceae</taxon>
        <taxon>Spiroplasma</taxon>
    </lineage>
</organism>
<dbReference type="PATRIC" id="fig|216946.3.peg.322"/>